<dbReference type="AlphaFoldDB" id="A0A0G4FW77"/>
<accession>A0A0G4FW77</accession>
<evidence type="ECO:0000259" key="2">
    <source>
        <dbReference type="PROSITE" id="PS50110"/>
    </source>
</evidence>
<organism evidence="3">
    <name type="scientific">Chromera velia CCMP2878</name>
    <dbReference type="NCBI Taxonomy" id="1169474"/>
    <lineage>
        <taxon>Eukaryota</taxon>
        <taxon>Sar</taxon>
        <taxon>Alveolata</taxon>
        <taxon>Colpodellida</taxon>
        <taxon>Chromeraceae</taxon>
        <taxon>Chromera</taxon>
    </lineage>
</organism>
<dbReference type="InterPro" id="IPR001789">
    <property type="entry name" value="Sig_transdc_resp-reg_receiver"/>
</dbReference>
<sequence>MAGATAIRRLGFSVLTAEDGDEALDLVVNKKSSFRLILLDKNMARVGGVETVEALASYFEQQKNEGGEKEKEKDQLVPRIIGCTGDALNEDNRQFLEAGAERVCIKPLTASVLSGILKSIET</sequence>
<evidence type="ECO:0000313" key="3">
    <source>
        <dbReference type="EMBL" id="CEM18930.1"/>
    </source>
</evidence>
<keyword evidence="1" id="KW-0597">Phosphoprotein</keyword>
<dbReference type="VEuPathDB" id="CryptoDB:Cvel_465"/>
<dbReference type="GO" id="GO:0000160">
    <property type="term" value="P:phosphorelay signal transduction system"/>
    <property type="evidence" value="ECO:0007669"/>
    <property type="project" value="InterPro"/>
</dbReference>
<dbReference type="CDD" id="cd17546">
    <property type="entry name" value="REC_hyHK_CKI1_RcsC-like"/>
    <property type="match status" value="1"/>
</dbReference>
<gene>
    <name evidence="3" type="ORF">Cvel_465</name>
</gene>
<name>A0A0G4FW77_9ALVE</name>
<dbReference type="Gene3D" id="3.40.50.2300">
    <property type="match status" value="1"/>
</dbReference>
<reference evidence="3" key="1">
    <citation type="submission" date="2014-11" db="EMBL/GenBank/DDBJ databases">
        <authorList>
            <person name="Otto D Thomas"/>
            <person name="Naeem Raeece"/>
        </authorList>
    </citation>
    <scope>NUCLEOTIDE SEQUENCE</scope>
</reference>
<dbReference type="PROSITE" id="PS50110">
    <property type="entry name" value="RESPONSE_REGULATORY"/>
    <property type="match status" value="1"/>
</dbReference>
<dbReference type="InterPro" id="IPR052048">
    <property type="entry name" value="ST_Response_Regulator"/>
</dbReference>
<dbReference type="PhylomeDB" id="A0A0G4FW77"/>
<dbReference type="PANTHER" id="PTHR43228:SF1">
    <property type="entry name" value="TWO-COMPONENT RESPONSE REGULATOR ARR22"/>
    <property type="match status" value="1"/>
</dbReference>
<feature type="domain" description="Response regulatory" evidence="2">
    <location>
        <begin position="1"/>
        <end position="121"/>
    </location>
</feature>
<protein>
    <recommendedName>
        <fullName evidence="2">Response regulatory domain-containing protein</fullName>
    </recommendedName>
</protein>
<dbReference type="SUPFAM" id="SSF52172">
    <property type="entry name" value="CheY-like"/>
    <property type="match status" value="1"/>
</dbReference>
<dbReference type="EMBL" id="CDMZ01000662">
    <property type="protein sequence ID" value="CEM18930.1"/>
    <property type="molecule type" value="Genomic_DNA"/>
</dbReference>
<dbReference type="PANTHER" id="PTHR43228">
    <property type="entry name" value="TWO-COMPONENT RESPONSE REGULATOR"/>
    <property type="match status" value="1"/>
</dbReference>
<feature type="modified residue" description="4-aspartylphosphate" evidence="1">
    <location>
        <position position="40"/>
    </location>
</feature>
<dbReference type="InterPro" id="IPR011006">
    <property type="entry name" value="CheY-like_superfamily"/>
</dbReference>
<evidence type="ECO:0000256" key="1">
    <source>
        <dbReference type="PROSITE-ProRule" id="PRU00169"/>
    </source>
</evidence>
<proteinExistence type="predicted"/>